<dbReference type="SUPFAM" id="SSF160240">
    <property type="entry name" value="Cation efflux protein cytoplasmic domain-like"/>
    <property type="match status" value="1"/>
</dbReference>
<keyword evidence="5" id="KW-0862">Zinc</keyword>
<keyword evidence="5" id="KW-0864">Zinc transport</keyword>
<dbReference type="HOGENOM" id="CLU_013430_0_1_1"/>
<dbReference type="InterPro" id="IPR058533">
    <property type="entry name" value="Cation_efflux_TM"/>
</dbReference>
<keyword evidence="6 9" id="KW-1133">Transmembrane helix</keyword>
<dbReference type="EMBL" id="JMKJ01000543">
    <property type="protein sequence ID" value="KGG50729.1"/>
    <property type="molecule type" value="Genomic_DNA"/>
</dbReference>
<protein>
    <submittedName>
        <fullName evidence="12">Cation efflux family protein</fullName>
    </submittedName>
</protein>
<feature type="domain" description="Cation efflux protein cytoplasmic" evidence="11">
    <location>
        <begin position="265"/>
        <end position="344"/>
    </location>
</feature>
<evidence type="ECO:0000256" key="7">
    <source>
        <dbReference type="ARBA" id="ARBA00023065"/>
    </source>
</evidence>
<comment type="similarity">
    <text evidence="2">Belongs to the cation diffusion facilitator (CDF) transporter (TC 2.A.4) family. SLC30A subfamily.</text>
</comment>
<dbReference type="InterPro" id="IPR036837">
    <property type="entry name" value="Cation_efflux_CTD_sf"/>
</dbReference>
<feature type="transmembrane region" description="Helical" evidence="9">
    <location>
        <begin position="68"/>
        <end position="90"/>
    </location>
</feature>
<dbReference type="RefSeq" id="XP_013237170.1">
    <property type="nucleotide sequence ID" value="XM_013381716.1"/>
</dbReference>
<evidence type="ECO:0000313" key="12">
    <source>
        <dbReference type="EMBL" id="KGG50729.1"/>
    </source>
</evidence>
<feature type="transmembrane region" description="Helical" evidence="9">
    <location>
        <begin position="200"/>
        <end position="223"/>
    </location>
</feature>
<dbReference type="AlphaFoldDB" id="A0A098VPI6"/>
<dbReference type="VEuPathDB" id="MicrosporidiaDB:DI09_58p10"/>
<accession>A0A098VPI6</accession>
<dbReference type="PANTHER" id="PTHR11562:SF17">
    <property type="entry name" value="RE54080P-RELATED"/>
    <property type="match status" value="1"/>
</dbReference>
<dbReference type="Pfam" id="PF01545">
    <property type="entry name" value="Cation_efflux"/>
    <property type="match status" value="1"/>
</dbReference>
<keyword evidence="7" id="KW-0406">Ion transport</keyword>
<dbReference type="SUPFAM" id="SSF161111">
    <property type="entry name" value="Cation efflux protein transmembrane domain-like"/>
    <property type="match status" value="1"/>
</dbReference>
<dbReference type="GO" id="GO:0005886">
    <property type="term" value="C:plasma membrane"/>
    <property type="evidence" value="ECO:0007669"/>
    <property type="project" value="TreeGrafter"/>
</dbReference>
<comment type="subcellular location">
    <subcellularLocation>
        <location evidence="1">Membrane</location>
        <topology evidence="1">Multi-pass membrane protein</topology>
    </subcellularLocation>
</comment>
<feature type="transmembrane region" description="Helical" evidence="9">
    <location>
        <begin position="102"/>
        <end position="124"/>
    </location>
</feature>
<evidence type="ECO:0000256" key="5">
    <source>
        <dbReference type="ARBA" id="ARBA00022906"/>
    </source>
</evidence>
<evidence type="ECO:0000256" key="8">
    <source>
        <dbReference type="ARBA" id="ARBA00023136"/>
    </source>
</evidence>
<dbReference type="PANTHER" id="PTHR11562">
    <property type="entry name" value="CATION EFFLUX PROTEIN/ ZINC TRANSPORTER"/>
    <property type="match status" value="1"/>
</dbReference>
<evidence type="ECO:0000313" key="13">
    <source>
        <dbReference type="Proteomes" id="UP000029725"/>
    </source>
</evidence>
<evidence type="ECO:0000256" key="9">
    <source>
        <dbReference type="SAM" id="Phobius"/>
    </source>
</evidence>
<dbReference type="InterPro" id="IPR002524">
    <property type="entry name" value="Cation_efflux"/>
</dbReference>
<dbReference type="GO" id="GO:0098771">
    <property type="term" value="P:inorganic ion homeostasis"/>
    <property type="evidence" value="ECO:0007669"/>
    <property type="project" value="UniProtKB-ARBA"/>
</dbReference>
<feature type="transmembrane region" description="Helical" evidence="9">
    <location>
        <begin position="136"/>
        <end position="156"/>
    </location>
</feature>
<evidence type="ECO:0000256" key="1">
    <source>
        <dbReference type="ARBA" id="ARBA00004141"/>
    </source>
</evidence>
<evidence type="ECO:0000259" key="10">
    <source>
        <dbReference type="Pfam" id="PF01545"/>
    </source>
</evidence>
<feature type="domain" description="Cation efflux protein transmembrane" evidence="10">
    <location>
        <begin position="37"/>
        <end position="258"/>
    </location>
</feature>
<organism evidence="12 13">
    <name type="scientific">Mitosporidium daphniae</name>
    <dbReference type="NCBI Taxonomy" id="1485682"/>
    <lineage>
        <taxon>Eukaryota</taxon>
        <taxon>Fungi</taxon>
        <taxon>Fungi incertae sedis</taxon>
        <taxon>Microsporidia</taxon>
        <taxon>Mitosporidium</taxon>
    </lineage>
</organism>
<name>A0A098VPI6_9MICR</name>
<dbReference type="Proteomes" id="UP000029725">
    <property type="component" value="Unassembled WGS sequence"/>
</dbReference>
<sequence>MIQVNIGDQKGSTECSHDGILAKERLRSAKNIKSLAILIAICGTFMILEVIGGILSGSLAILSDAAHLLSDIAGFVISLLSMVYGLRPATKKHSFGFHRAEILGALGSVAFIWILTGALILEAIDRIRNPKEINGKLMFFVALIGFCINIIMILTFHRLSKEIHEPLHRHKESEEIPAHAHRHDNFLASLLPSNLNIRSAFIHIIGDLIQSLGVLFASAIIWASPKYQIADPICTFTFSFIVLFTTVKVLSEAIHVIMEGTPLHIDSSMIESDILKINGVSRIHDLHIWSLSSEKFTISLHVVVKSSEHDSDKSLLARSKHVLAECQSLLCKKYFLHHSAIQVEFEDPDNYLKIFQRYFLCVKSYPLNKS</sequence>
<dbReference type="InterPro" id="IPR027469">
    <property type="entry name" value="Cation_efflux_TMD_sf"/>
</dbReference>
<dbReference type="NCBIfam" id="TIGR01297">
    <property type="entry name" value="CDF"/>
    <property type="match status" value="1"/>
</dbReference>
<evidence type="ECO:0000256" key="3">
    <source>
        <dbReference type="ARBA" id="ARBA00022448"/>
    </source>
</evidence>
<evidence type="ECO:0000256" key="2">
    <source>
        <dbReference type="ARBA" id="ARBA00008873"/>
    </source>
</evidence>
<dbReference type="GO" id="GO:0005385">
    <property type="term" value="F:zinc ion transmembrane transporter activity"/>
    <property type="evidence" value="ECO:0007669"/>
    <property type="project" value="TreeGrafter"/>
</dbReference>
<dbReference type="InterPro" id="IPR050681">
    <property type="entry name" value="CDF/SLC30A"/>
</dbReference>
<keyword evidence="13" id="KW-1185">Reference proteome</keyword>
<dbReference type="Pfam" id="PF16916">
    <property type="entry name" value="ZT_dimer"/>
    <property type="match status" value="1"/>
</dbReference>
<evidence type="ECO:0000259" key="11">
    <source>
        <dbReference type="Pfam" id="PF16916"/>
    </source>
</evidence>
<comment type="caution">
    <text evidence="12">The sequence shown here is derived from an EMBL/GenBank/DDBJ whole genome shotgun (WGS) entry which is preliminary data.</text>
</comment>
<keyword evidence="8 9" id="KW-0472">Membrane</keyword>
<gene>
    <name evidence="12" type="ORF">DI09_58p10</name>
</gene>
<dbReference type="OrthoDB" id="9944568at2759"/>
<proteinExistence type="inferred from homology"/>
<keyword evidence="3" id="KW-0813">Transport</keyword>
<feature type="transmembrane region" description="Helical" evidence="9">
    <location>
        <begin position="35"/>
        <end position="62"/>
    </location>
</feature>
<keyword evidence="4 9" id="KW-0812">Transmembrane</keyword>
<evidence type="ECO:0000256" key="6">
    <source>
        <dbReference type="ARBA" id="ARBA00022989"/>
    </source>
</evidence>
<dbReference type="Gene3D" id="1.20.1510.10">
    <property type="entry name" value="Cation efflux protein transmembrane domain"/>
    <property type="match status" value="1"/>
</dbReference>
<evidence type="ECO:0000256" key="4">
    <source>
        <dbReference type="ARBA" id="ARBA00022692"/>
    </source>
</evidence>
<feature type="transmembrane region" description="Helical" evidence="9">
    <location>
        <begin position="229"/>
        <end position="250"/>
    </location>
</feature>
<dbReference type="GO" id="GO:0030003">
    <property type="term" value="P:intracellular monoatomic cation homeostasis"/>
    <property type="evidence" value="ECO:0007669"/>
    <property type="project" value="UniProtKB-ARBA"/>
</dbReference>
<dbReference type="InterPro" id="IPR027470">
    <property type="entry name" value="Cation_efflux_CTD"/>
</dbReference>
<dbReference type="GeneID" id="25260371"/>
<reference evidence="12 13" key="1">
    <citation type="submission" date="2014-04" db="EMBL/GenBank/DDBJ databases">
        <title>A new species of microsporidia sheds light on the evolution of extreme parasitism.</title>
        <authorList>
            <person name="Haag K.L."/>
            <person name="James T.Y."/>
            <person name="Larsson R."/>
            <person name="Schaer T.M."/>
            <person name="Refardt D."/>
            <person name="Pombert J.-F."/>
            <person name="Ebert D."/>
        </authorList>
    </citation>
    <scope>NUCLEOTIDE SEQUENCE [LARGE SCALE GENOMIC DNA]</scope>
    <source>
        <strain evidence="12 13">UGP3</strain>
        <tissue evidence="12">Spores</tissue>
    </source>
</reference>